<evidence type="ECO:0000256" key="1">
    <source>
        <dbReference type="SAM" id="Phobius"/>
    </source>
</evidence>
<feature type="transmembrane region" description="Helical" evidence="1">
    <location>
        <begin position="77"/>
        <end position="96"/>
    </location>
</feature>
<dbReference type="Proteomes" id="UP001180487">
    <property type="component" value="Unassembled WGS sequence"/>
</dbReference>
<keyword evidence="1" id="KW-0472">Membrane</keyword>
<evidence type="ECO:0000313" key="3">
    <source>
        <dbReference type="Proteomes" id="UP001180487"/>
    </source>
</evidence>
<keyword evidence="1" id="KW-0812">Transmembrane</keyword>
<evidence type="ECO:0000313" key="2">
    <source>
        <dbReference type="EMBL" id="MDR7378595.1"/>
    </source>
</evidence>
<sequence length="249" mass="25363">MNLTCPSCHKVCRPRAKFCNHCLQSFADLTLCRICNRLTPDGQACTHCGGAPAPAAIVAADSPHAQAPAAAKPRRSWALLGLALAVVLLGGGYALLGQRSTAVAITTPPGPPAVAAPAAMPARLEQAQAEALKALAEPISIPAPLPIPQPLPAVAKRVPAKAAASSPVVPVTTVAATAAPAPEPAAVEKPVAPKAKTIDEVFSERLAAECSSGLSGLVCREKLRYAVCGDRWSQTPPPGQSICKGAPTH</sequence>
<keyword evidence="3" id="KW-1185">Reference proteome</keyword>
<proteinExistence type="predicted"/>
<reference evidence="2 3" key="1">
    <citation type="submission" date="2023-07" db="EMBL/GenBank/DDBJ databases">
        <title>Sorghum-associated microbial communities from plants grown in Nebraska, USA.</title>
        <authorList>
            <person name="Schachtman D."/>
        </authorList>
    </citation>
    <scope>NUCLEOTIDE SEQUENCE [LARGE SCALE GENOMIC DNA]</scope>
    <source>
        <strain evidence="2 3">BE313</strain>
    </source>
</reference>
<protein>
    <recommendedName>
        <fullName evidence="4">DZANK-type domain-containing protein</fullName>
    </recommendedName>
</protein>
<evidence type="ECO:0008006" key="4">
    <source>
        <dbReference type="Google" id="ProtNLM"/>
    </source>
</evidence>
<gene>
    <name evidence="2" type="ORF">J2X19_003289</name>
</gene>
<accession>A0ABU2CB72</accession>
<comment type="caution">
    <text evidence="2">The sequence shown here is derived from an EMBL/GenBank/DDBJ whole genome shotgun (WGS) entry which is preliminary data.</text>
</comment>
<keyword evidence="1" id="KW-1133">Transmembrane helix</keyword>
<dbReference type="EMBL" id="JAVDXT010000003">
    <property type="protein sequence ID" value="MDR7378595.1"/>
    <property type="molecule type" value="Genomic_DNA"/>
</dbReference>
<organism evidence="2 3">
    <name type="scientific">Rhodoferax ferrireducens</name>
    <dbReference type="NCBI Taxonomy" id="192843"/>
    <lineage>
        <taxon>Bacteria</taxon>
        <taxon>Pseudomonadati</taxon>
        <taxon>Pseudomonadota</taxon>
        <taxon>Betaproteobacteria</taxon>
        <taxon>Burkholderiales</taxon>
        <taxon>Comamonadaceae</taxon>
        <taxon>Rhodoferax</taxon>
    </lineage>
</organism>
<name>A0ABU2CB72_9BURK</name>